<organism evidence="1 2">
    <name type="scientific">Vibrio porteresiae DSM 19223</name>
    <dbReference type="NCBI Taxonomy" id="1123496"/>
    <lineage>
        <taxon>Bacteria</taxon>
        <taxon>Pseudomonadati</taxon>
        <taxon>Pseudomonadota</taxon>
        <taxon>Gammaproteobacteria</taxon>
        <taxon>Vibrionales</taxon>
        <taxon>Vibrionaceae</taxon>
        <taxon>Vibrio</taxon>
    </lineage>
</organism>
<keyword evidence="2" id="KW-1185">Reference proteome</keyword>
<protein>
    <submittedName>
        <fullName evidence="1">Uncharacterized protein</fullName>
    </submittedName>
</protein>
<reference evidence="1 2" key="1">
    <citation type="submission" date="2023-11" db="EMBL/GenBank/DDBJ databases">
        <title>Plant-associative lifestyle of Vibrio porteresiae and its evolutionary dynamics.</title>
        <authorList>
            <person name="Rameshkumar N."/>
            <person name="Kirti K."/>
        </authorList>
    </citation>
    <scope>NUCLEOTIDE SEQUENCE [LARGE SCALE GENOMIC DNA]</scope>
    <source>
        <strain evidence="1 2">MSSRF30</strain>
    </source>
</reference>
<proteinExistence type="predicted"/>
<name>A0ABZ0QBM2_9VIBR</name>
<sequence length="94" mass="10539">MNKVHQYQGITGLKNIAKHVGMNPSTLATRVIEHKWPIEKAVNTPVKKAGSRTAKKVDAISVKTVFGVRFPDELSPLWRLSLGMKFKQKKVEAE</sequence>
<accession>A0ABZ0QBM2</accession>
<evidence type="ECO:0000313" key="1">
    <source>
        <dbReference type="EMBL" id="WPC72948.1"/>
    </source>
</evidence>
<dbReference type="EMBL" id="CP138203">
    <property type="protein sequence ID" value="WPC72948.1"/>
    <property type="molecule type" value="Genomic_DNA"/>
</dbReference>
<dbReference type="RefSeq" id="WP_261892758.1">
    <property type="nucleotide sequence ID" value="NZ_AP024895.1"/>
</dbReference>
<evidence type="ECO:0000313" key="2">
    <source>
        <dbReference type="Proteomes" id="UP001304071"/>
    </source>
</evidence>
<gene>
    <name evidence="1" type="ORF">R8Z52_12520</name>
</gene>
<dbReference type="Proteomes" id="UP001304071">
    <property type="component" value="Chromosome 1"/>
</dbReference>